<dbReference type="InterPro" id="IPR058470">
    <property type="entry name" value="DUF8157_N"/>
</dbReference>
<reference evidence="3 4" key="1">
    <citation type="submission" date="2019-12" db="EMBL/GenBank/DDBJ databases">
        <title>Halocatena pleomorpha gen. nov. sp. nov., an extremely halophilic archaeon of family Halobacteriaceae isolated from saltpan soil.</title>
        <authorList>
            <person name="Pal Y."/>
            <person name="Verma A."/>
            <person name="Krishnamurthi S."/>
            <person name="Kumar P."/>
        </authorList>
    </citation>
    <scope>NUCLEOTIDE SEQUENCE [LARGE SCALE GENOMIC DNA]</scope>
    <source>
        <strain evidence="3 4">JCM 16495</strain>
    </source>
</reference>
<feature type="domain" description="DUF8157" evidence="1">
    <location>
        <begin position="6"/>
        <end position="57"/>
    </location>
</feature>
<evidence type="ECO:0000313" key="3">
    <source>
        <dbReference type="EMBL" id="MWG33962.1"/>
    </source>
</evidence>
<evidence type="ECO:0000259" key="2">
    <source>
        <dbReference type="Pfam" id="PF26487"/>
    </source>
</evidence>
<dbReference type="EMBL" id="WSZK01000012">
    <property type="protein sequence ID" value="MWG33962.1"/>
    <property type="molecule type" value="Genomic_DNA"/>
</dbReference>
<comment type="caution">
    <text evidence="3">The sequence shown here is derived from an EMBL/GenBank/DDBJ whole genome shotgun (WGS) entry which is preliminary data.</text>
</comment>
<dbReference type="GO" id="GO:0008168">
    <property type="term" value="F:methyltransferase activity"/>
    <property type="evidence" value="ECO:0007669"/>
    <property type="project" value="UniProtKB-KW"/>
</dbReference>
<dbReference type="InterPro" id="IPR029063">
    <property type="entry name" value="SAM-dependent_MTases_sf"/>
</dbReference>
<dbReference type="GO" id="GO:0032259">
    <property type="term" value="P:methylation"/>
    <property type="evidence" value="ECO:0007669"/>
    <property type="project" value="UniProtKB-KW"/>
</dbReference>
<dbReference type="Pfam" id="PF26486">
    <property type="entry name" value="DUF8157"/>
    <property type="match status" value="1"/>
</dbReference>
<keyword evidence="4" id="KW-1185">Reference proteome</keyword>
<dbReference type="Pfam" id="PF13489">
    <property type="entry name" value="Methyltransf_23"/>
    <property type="match status" value="1"/>
</dbReference>
<dbReference type="InterPro" id="IPR058959">
    <property type="entry name" value="DUF8157_C"/>
</dbReference>
<dbReference type="Gene3D" id="3.40.50.150">
    <property type="entry name" value="Vaccinia Virus protein VP39"/>
    <property type="match status" value="1"/>
</dbReference>
<evidence type="ECO:0000313" key="4">
    <source>
        <dbReference type="Proteomes" id="UP000451471"/>
    </source>
</evidence>
<protein>
    <submittedName>
        <fullName evidence="3">Methyltransferase domain-containing protein</fullName>
    </submittedName>
</protein>
<dbReference type="AlphaFoldDB" id="A0A6B0GGJ4"/>
<dbReference type="Proteomes" id="UP000451471">
    <property type="component" value="Unassembled WGS sequence"/>
</dbReference>
<dbReference type="SUPFAM" id="SSF53335">
    <property type="entry name" value="S-adenosyl-L-methionine-dependent methyltransferases"/>
    <property type="match status" value="1"/>
</dbReference>
<proteinExistence type="predicted"/>
<name>A0A6B0GGJ4_9EURY</name>
<accession>A0A6B0GGJ4</accession>
<evidence type="ECO:0000259" key="1">
    <source>
        <dbReference type="Pfam" id="PF26486"/>
    </source>
</evidence>
<organism evidence="3 4">
    <name type="scientific">Halomarina oriensis</name>
    <dbReference type="NCBI Taxonomy" id="671145"/>
    <lineage>
        <taxon>Archaea</taxon>
        <taxon>Methanobacteriati</taxon>
        <taxon>Methanobacteriota</taxon>
        <taxon>Stenosarchaea group</taxon>
        <taxon>Halobacteria</taxon>
        <taxon>Halobacteriales</taxon>
        <taxon>Natronomonadaceae</taxon>
        <taxon>Halomarina</taxon>
    </lineage>
</organism>
<dbReference type="Pfam" id="PF26487">
    <property type="entry name" value="DUF8157_C"/>
    <property type="match status" value="1"/>
</dbReference>
<feature type="domain" description="DUF8157" evidence="2">
    <location>
        <begin position="416"/>
        <end position="507"/>
    </location>
</feature>
<keyword evidence="3" id="KW-0808">Transferase</keyword>
<dbReference type="RefSeq" id="WP_368279864.1">
    <property type="nucleotide sequence ID" value="NZ_WSZK01000012.1"/>
</dbReference>
<keyword evidence="3" id="KW-0489">Methyltransferase</keyword>
<sequence length="508" mass="55463">MNADQRQAVLDNARYLRQVRPVDPEEIHEYVEGTPHPAVVRQTLRDAQFDLGVVEREDGTFVPVDDDPVRTRIERVEAFPEAYAERLDALLVDRYGWEWAEGESGDRLRGIVRRVKEDYYRQNPVEYDEETALAYALYHLPDYYAVGQYVGGALAGDGLLPRPLRVLDVGAGVGGPALGLLDLLPDDALVDYHAVEPSAAAAVFDDLVEAGRNQRVTVHRETAEAFAPETLVAAADRDAEGTGADDGSEAGDASEEGATEANAAGFDLVVFSNVLSELDDPTAVARRYADVLAADGTLVGIAPADRNTAIGLRTVERALEREGSAEGATLTVYGPEVRLWSWRTPEDGGWSFEVRPDLAVPDFQRRLDEATPDTDDEHAPGEFVNVDVQYAHSLLRRDGRTRVAFTPDPARFAPLANSEDHVTGRVDCVAFKLSANLAEGNPLYRVGDGSQAVDHYAVCTRESALNRTLGEAPYGALLAFENVLVLWNDDEEAYNLVVDGETVVDRVA</sequence>
<gene>
    <name evidence="3" type="ORF">GQS65_05545</name>
</gene>